<proteinExistence type="predicted"/>
<feature type="non-terminal residue" evidence="1">
    <location>
        <position position="65"/>
    </location>
</feature>
<name>A0ABD0R734_CIRMR</name>
<dbReference type="Proteomes" id="UP001529510">
    <property type="component" value="Unassembled WGS sequence"/>
</dbReference>
<evidence type="ECO:0000313" key="1">
    <source>
        <dbReference type="EMBL" id="KAL0194340.1"/>
    </source>
</evidence>
<comment type="caution">
    <text evidence="1">The sequence shown here is derived from an EMBL/GenBank/DDBJ whole genome shotgun (WGS) entry which is preliminary data.</text>
</comment>
<dbReference type="EMBL" id="JAMKFB020000005">
    <property type="protein sequence ID" value="KAL0194340.1"/>
    <property type="molecule type" value="Genomic_DNA"/>
</dbReference>
<gene>
    <name evidence="1" type="ORF">M9458_012636</name>
</gene>
<keyword evidence="2" id="KW-1185">Reference proteome</keyword>
<organism evidence="1 2">
    <name type="scientific">Cirrhinus mrigala</name>
    <name type="common">Mrigala</name>
    <dbReference type="NCBI Taxonomy" id="683832"/>
    <lineage>
        <taxon>Eukaryota</taxon>
        <taxon>Metazoa</taxon>
        <taxon>Chordata</taxon>
        <taxon>Craniata</taxon>
        <taxon>Vertebrata</taxon>
        <taxon>Euteleostomi</taxon>
        <taxon>Actinopterygii</taxon>
        <taxon>Neopterygii</taxon>
        <taxon>Teleostei</taxon>
        <taxon>Ostariophysi</taxon>
        <taxon>Cypriniformes</taxon>
        <taxon>Cyprinidae</taxon>
        <taxon>Labeoninae</taxon>
        <taxon>Labeonini</taxon>
        <taxon>Cirrhinus</taxon>
    </lineage>
</organism>
<reference evidence="1 2" key="1">
    <citation type="submission" date="2024-05" db="EMBL/GenBank/DDBJ databases">
        <title>Genome sequencing and assembly of Indian major carp, Cirrhinus mrigala (Hamilton, 1822).</title>
        <authorList>
            <person name="Mohindra V."/>
            <person name="Chowdhury L.M."/>
            <person name="Lal K."/>
            <person name="Jena J.K."/>
        </authorList>
    </citation>
    <scope>NUCLEOTIDE SEQUENCE [LARGE SCALE GENOMIC DNA]</scope>
    <source>
        <strain evidence="1">CM1030</strain>
        <tissue evidence="1">Blood</tissue>
    </source>
</reference>
<accession>A0ABD0R734</accession>
<dbReference type="AlphaFoldDB" id="A0ABD0R734"/>
<sequence length="65" mass="7731">MKLRTLMSHWGLMSLAVDMEIMCFKETECMCLYMKEQMITLMGYKDRVGLNMEIERGKFSLELKN</sequence>
<protein>
    <submittedName>
        <fullName evidence="1">Uncharacterized protein</fullName>
    </submittedName>
</protein>
<evidence type="ECO:0000313" key="2">
    <source>
        <dbReference type="Proteomes" id="UP001529510"/>
    </source>
</evidence>